<proteinExistence type="predicted"/>
<gene>
    <name evidence="2" type="ORF">SB48_HM08orf01063</name>
</gene>
<dbReference type="SUPFAM" id="SSF52922">
    <property type="entry name" value="TK C-terminal domain-like"/>
    <property type="match status" value="1"/>
</dbReference>
<dbReference type="InterPro" id="IPR055152">
    <property type="entry name" value="Transketolase-like_C_2"/>
</dbReference>
<dbReference type="AlphaFoldDB" id="A0AAN0T3Q8"/>
<accession>A0AAN0T3Q8</accession>
<dbReference type="InterPro" id="IPR009014">
    <property type="entry name" value="Transketo_C/PFOR_II"/>
</dbReference>
<reference evidence="3" key="1">
    <citation type="submission" date="2015-01" db="EMBL/GenBank/DDBJ databases">
        <title>Comparative genome analysis of Bacillus coagulans HM-08, Clostridium butyricum HM-68, Bacillus subtilis HM-66 and Bacillus paralicheniformis BL-09.</title>
        <authorList>
            <person name="Zhang H."/>
        </authorList>
    </citation>
    <scope>NUCLEOTIDE SEQUENCE [LARGE SCALE GENOMIC DNA]</scope>
    <source>
        <strain evidence="3">HM-08</strain>
    </source>
</reference>
<dbReference type="Gene3D" id="3.40.50.920">
    <property type="match status" value="1"/>
</dbReference>
<keyword evidence="3" id="KW-1185">Reference proteome</keyword>
<evidence type="ECO:0000313" key="3">
    <source>
        <dbReference type="Proteomes" id="UP000032024"/>
    </source>
</evidence>
<dbReference type="EMBL" id="CP010525">
    <property type="protein sequence ID" value="AJO21488.1"/>
    <property type="molecule type" value="Genomic_DNA"/>
</dbReference>
<protein>
    <submittedName>
        <fullName evidence="2">Transketolase</fullName>
    </submittedName>
</protein>
<organism evidence="2 3">
    <name type="scientific">Heyndrickxia coagulans</name>
    <name type="common">Weizmannia coagulans</name>
    <dbReference type="NCBI Taxonomy" id="1398"/>
    <lineage>
        <taxon>Bacteria</taxon>
        <taxon>Bacillati</taxon>
        <taxon>Bacillota</taxon>
        <taxon>Bacilli</taxon>
        <taxon>Bacillales</taxon>
        <taxon>Bacillaceae</taxon>
        <taxon>Heyndrickxia</taxon>
    </lineage>
</organism>
<dbReference type="Pfam" id="PF22613">
    <property type="entry name" value="Transketolase_C_1"/>
    <property type="match status" value="1"/>
</dbReference>
<feature type="domain" description="Transketolase-like C-terminal" evidence="1">
    <location>
        <begin position="2"/>
        <end position="39"/>
    </location>
</feature>
<name>A0AAN0T3Q8_HEYCO</name>
<dbReference type="Proteomes" id="UP000032024">
    <property type="component" value="Chromosome"/>
</dbReference>
<sequence length="60" mass="6370">MGATFGWQKYVAQEGAVVGIAAFGTSGPGEQSIEHFGFTVKHIVEQTMAIIDANTVVSRE</sequence>
<evidence type="ECO:0000313" key="2">
    <source>
        <dbReference type="EMBL" id="AJO21488.1"/>
    </source>
</evidence>
<evidence type="ECO:0000259" key="1">
    <source>
        <dbReference type="Pfam" id="PF22613"/>
    </source>
</evidence>